<comment type="caution">
    <text evidence="1">The sequence shown here is derived from an EMBL/GenBank/DDBJ whole genome shotgun (WGS) entry which is preliminary data.</text>
</comment>
<accession>A0ABR0SXA2</accession>
<name>A0ABR0SXA2_9HYPO</name>
<dbReference type="EMBL" id="JAVFKD010000002">
    <property type="protein sequence ID" value="KAK5996425.1"/>
    <property type="molecule type" value="Genomic_DNA"/>
</dbReference>
<evidence type="ECO:0000313" key="2">
    <source>
        <dbReference type="Proteomes" id="UP001338125"/>
    </source>
</evidence>
<protein>
    <submittedName>
        <fullName evidence="1">Non-reducing polyketide synthase nscA-like protein</fullName>
    </submittedName>
</protein>
<gene>
    <name evidence="1" type="ORF">PT974_01759</name>
</gene>
<organism evidence="1 2">
    <name type="scientific">Cladobotryum mycophilum</name>
    <dbReference type="NCBI Taxonomy" id="491253"/>
    <lineage>
        <taxon>Eukaryota</taxon>
        <taxon>Fungi</taxon>
        <taxon>Dikarya</taxon>
        <taxon>Ascomycota</taxon>
        <taxon>Pezizomycotina</taxon>
        <taxon>Sordariomycetes</taxon>
        <taxon>Hypocreomycetidae</taxon>
        <taxon>Hypocreales</taxon>
        <taxon>Hypocreaceae</taxon>
        <taxon>Cladobotryum</taxon>
    </lineage>
</organism>
<dbReference type="Proteomes" id="UP001338125">
    <property type="component" value="Unassembled WGS sequence"/>
</dbReference>
<keyword evidence="2" id="KW-1185">Reference proteome</keyword>
<evidence type="ECO:0000313" key="1">
    <source>
        <dbReference type="EMBL" id="KAK5996425.1"/>
    </source>
</evidence>
<proteinExistence type="predicted"/>
<reference evidence="1 2" key="1">
    <citation type="submission" date="2024-01" db="EMBL/GenBank/DDBJ databases">
        <title>Complete genome of Cladobotryum mycophilum ATHUM6906.</title>
        <authorList>
            <person name="Christinaki A.C."/>
            <person name="Myridakis A.I."/>
            <person name="Kouvelis V.N."/>
        </authorList>
    </citation>
    <scope>NUCLEOTIDE SEQUENCE [LARGE SCALE GENOMIC DNA]</scope>
    <source>
        <strain evidence="1 2">ATHUM6906</strain>
    </source>
</reference>
<sequence>MSVRRYLPVFEGPNPLIKSGIYQTSHIYNVSDVESILRGCESLWYPPHPTYFSLLSATKGMPYGANTVGEIYAAVVFDIIMRPSDFGKMTSGVLDSLSVSTHYQFLQLLKCDSTKSLSVAIESSLPALALTHKDLSKWLTQEDHPASRKD</sequence>